<dbReference type="PANTHER" id="PTHR46333">
    <property type="entry name" value="CYTOKINESIS PROTEIN 3"/>
    <property type="match status" value="1"/>
</dbReference>
<evidence type="ECO:0000256" key="1">
    <source>
        <dbReference type="SAM" id="Phobius"/>
    </source>
</evidence>
<accession>A0ABW5QT20</accession>
<dbReference type="Proteomes" id="UP001597493">
    <property type="component" value="Unassembled WGS sequence"/>
</dbReference>
<dbReference type="Pfam" id="PF01841">
    <property type="entry name" value="Transglut_core"/>
    <property type="match status" value="1"/>
</dbReference>
<keyword evidence="1" id="KW-1133">Transmembrane helix</keyword>
<keyword evidence="1" id="KW-0812">Transmembrane</keyword>
<evidence type="ECO:0000313" key="3">
    <source>
        <dbReference type="EMBL" id="MFD2659215.1"/>
    </source>
</evidence>
<dbReference type="EMBL" id="JBHUMY010000001">
    <property type="protein sequence ID" value="MFD2659215.1"/>
    <property type="molecule type" value="Genomic_DNA"/>
</dbReference>
<dbReference type="InterPro" id="IPR038765">
    <property type="entry name" value="Papain-like_cys_pep_sf"/>
</dbReference>
<reference evidence="4" key="1">
    <citation type="journal article" date="2019" name="Int. J. Syst. Evol. Microbiol.">
        <title>The Global Catalogue of Microorganisms (GCM) 10K type strain sequencing project: providing services to taxonomists for standard genome sequencing and annotation.</title>
        <authorList>
            <consortium name="The Broad Institute Genomics Platform"/>
            <consortium name="The Broad Institute Genome Sequencing Center for Infectious Disease"/>
            <person name="Wu L."/>
            <person name="Ma J."/>
        </authorList>
    </citation>
    <scope>NUCLEOTIDE SEQUENCE [LARGE SCALE GENOMIC DNA]</scope>
    <source>
        <strain evidence="4">TISTR 1827</strain>
    </source>
</reference>
<name>A0ABW5QT20_9BACL</name>
<organism evidence="3 4">
    <name type="scientific">Paenibacillus thailandensis</name>
    <dbReference type="NCBI Taxonomy" id="393250"/>
    <lineage>
        <taxon>Bacteria</taxon>
        <taxon>Bacillati</taxon>
        <taxon>Bacillota</taxon>
        <taxon>Bacilli</taxon>
        <taxon>Bacillales</taxon>
        <taxon>Paenibacillaceae</taxon>
        <taxon>Paenibacillus</taxon>
    </lineage>
</organism>
<keyword evidence="1" id="KW-0472">Membrane</keyword>
<comment type="caution">
    <text evidence="3">The sequence shown here is derived from an EMBL/GenBank/DDBJ whole genome shotgun (WGS) entry which is preliminary data.</text>
</comment>
<proteinExistence type="predicted"/>
<feature type="transmembrane region" description="Helical" evidence="1">
    <location>
        <begin position="158"/>
        <end position="185"/>
    </location>
</feature>
<dbReference type="SUPFAM" id="SSF54001">
    <property type="entry name" value="Cysteine proteinases"/>
    <property type="match status" value="1"/>
</dbReference>
<feature type="transmembrane region" description="Helical" evidence="1">
    <location>
        <begin position="12"/>
        <end position="29"/>
    </location>
</feature>
<dbReference type="Gene3D" id="3.10.620.30">
    <property type="match status" value="1"/>
</dbReference>
<dbReference type="RefSeq" id="WP_379269572.1">
    <property type="nucleotide sequence ID" value="NZ_JBHUGT010000031.1"/>
</dbReference>
<sequence>MDGVAALNRLEPVSVIVLLLLIGSLMQGIGRGASGSARRFFFFIWDAVMLVVCLVLAGKLAEWLSPAAADWLAKRVTVPDRELGSLEQVWYTMLTSVRDFALLRFGALFLLAYLLLRLAANVLLEPLVRPLLFRREEGGSRGASEALPFPGGRAASRVAGALIGALHGAGRAFVFMALLFVYVSLLPSGPFADRIAASPLYRQTASWLEPAAGKAIAGQGPVLAKAVQDELYKVLDRKYEIIDYNIPADIEGAALQITADAETDREKARALYDWVGSRISYDWEKADRYVQLGEWKEQTPQETYEMRTGVCIDYARLYAMMARSAGLTVRVVTGLGADGNGGYGPHAWNEVKLDGEWTPLDATWASSGDWFDAPRFEETHIREV</sequence>
<dbReference type="PANTHER" id="PTHR46333:SF2">
    <property type="entry name" value="CYTOKINESIS PROTEIN 3"/>
    <property type="match status" value="1"/>
</dbReference>
<gene>
    <name evidence="3" type="ORF">ACFSW5_02920</name>
</gene>
<dbReference type="InterPro" id="IPR002931">
    <property type="entry name" value="Transglutaminase-like"/>
</dbReference>
<keyword evidence="4" id="KW-1185">Reference proteome</keyword>
<evidence type="ECO:0000259" key="2">
    <source>
        <dbReference type="SMART" id="SM00460"/>
    </source>
</evidence>
<feature type="domain" description="Transglutaminase-like" evidence="2">
    <location>
        <begin position="303"/>
        <end position="364"/>
    </location>
</feature>
<dbReference type="SMART" id="SM00460">
    <property type="entry name" value="TGc"/>
    <property type="match status" value="1"/>
</dbReference>
<dbReference type="InterPro" id="IPR052557">
    <property type="entry name" value="CAP/Cytokinesis_protein"/>
</dbReference>
<evidence type="ECO:0000313" key="4">
    <source>
        <dbReference type="Proteomes" id="UP001597493"/>
    </source>
</evidence>
<protein>
    <submittedName>
        <fullName evidence="3">Transglutaminase domain-containing protein</fullName>
    </submittedName>
</protein>
<feature type="transmembrane region" description="Helical" evidence="1">
    <location>
        <begin position="101"/>
        <end position="124"/>
    </location>
</feature>
<feature type="transmembrane region" description="Helical" evidence="1">
    <location>
        <begin position="41"/>
        <end position="61"/>
    </location>
</feature>